<organism evidence="1 2">
    <name type="scientific">Clavibacter sepedonicus</name>
    <name type="common">Clavibacter michiganensis subsp. sepedonicus</name>
    <dbReference type="NCBI Taxonomy" id="31964"/>
    <lineage>
        <taxon>Bacteria</taxon>
        <taxon>Bacillati</taxon>
        <taxon>Actinomycetota</taxon>
        <taxon>Actinomycetes</taxon>
        <taxon>Micrococcales</taxon>
        <taxon>Microbacteriaceae</taxon>
        <taxon>Clavibacter</taxon>
    </lineage>
</organism>
<keyword evidence="2" id="KW-1185">Reference proteome</keyword>
<dbReference type="STRING" id="31964.CMS0962"/>
<proteinExistence type="predicted"/>
<reference evidence="1 2" key="1">
    <citation type="journal article" date="2008" name="J. Bacteriol.">
        <title>Genome of the actinomycete plant pathogen Clavibacter michiganensis subsp. sepedonicus suggests recent niche adaptation.</title>
        <authorList>
            <person name="Bentley S.D."/>
            <person name="Corton C."/>
            <person name="Brown S.E."/>
            <person name="Barron A."/>
            <person name="Clark L."/>
            <person name="Doggett J."/>
            <person name="Harris B."/>
            <person name="Ormond D."/>
            <person name="Quail M.A."/>
            <person name="May G."/>
            <person name="Francis D."/>
            <person name="Knudson D."/>
            <person name="Parkhill J."/>
            <person name="Ishimaru C.A."/>
        </authorList>
    </citation>
    <scope>NUCLEOTIDE SEQUENCE [LARGE SCALE GENOMIC DNA]</scope>
    <source>
        <strain evidence="2">ATCC 33113 / DSM 20744 / JCM 9667 / LMG 2889 / ICMP 2535 / C-1</strain>
    </source>
</reference>
<accession>B0RFT9</accession>
<dbReference type="HOGENOM" id="CLU_046006_21_0_11"/>
<dbReference type="SUPFAM" id="SSF54593">
    <property type="entry name" value="Glyoxalase/Bleomycin resistance protein/Dihydroxybiphenyl dioxygenase"/>
    <property type="match status" value="1"/>
</dbReference>
<dbReference type="AlphaFoldDB" id="B0RFT9"/>
<protein>
    <recommendedName>
        <fullName evidence="3">VOC domain-containing protein</fullName>
    </recommendedName>
</protein>
<evidence type="ECO:0000313" key="2">
    <source>
        <dbReference type="Proteomes" id="UP000001318"/>
    </source>
</evidence>
<sequence>MSTAGVRCASVIRMTLYISCPVASVERAAAFYAALGWTRDEAMSGPDSACFAIAPDLRIMLLGRDVYASVGGVEQLIGGPDTPSKVTLSFDLGSRVAVDELVERARAAGGRIGDTDEYPAMYQRQFDDLDGYHYSPFWVHPDVDPAG</sequence>
<dbReference type="KEGG" id="cms:CMS0962"/>
<name>B0RFT9_CLASE</name>
<dbReference type="PANTHER" id="PTHR36503:SF2">
    <property type="entry name" value="BLR2408 PROTEIN"/>
    <property type="match status" value="1"/>
</dbReference>
<evidence type="ECO:0000313" key="1">
    <source>
        <dbReference type="EMBL" id="CAQ01076.1"/>
    </source>
</evidence>
<dbReference type="Gene3D" id="3.10.180.10">
    <property type="entry name" value="2,3-Dihydroxybiphenyl 1,2-Dioxygenase, domain 1"/>
    <property type="match status" value="1"/>
</dbReference>
<dbReference type="EMBL" id="AM849034">
    <property type="protein sequence ID" value="CAQ01076.1"/>
    <property type="molecule type" value="Genomic_DNA"/>
</dbReference>
<gene>
    <name evidence="1" type="ordered locus">CMS0962</name>
</gene>
<dbReference type="eggNOG" id="COG3607">
    <property type="taxonomic scope" value="Bacteria"/>
</dbReference>
<dbReference type="InterPro" id="IPR029068">
    <property type="entry name" value="Glyas_Bleomycin-R_OHBP_Dase"/>
</dbReference>
<dbReference type="Proteomes" id="UP000001318">
    <property type="component" value="Chromosome"/>
</dbReference>
<dbReference type="PANTHER" id="PTHR36503">
    <property type="entry name" value="BLR2520 PROTEIN"/>
    <property type="match status" value="1"/>
</dbReference>
<evidence type="ECO:0008006" key="3">
    <source>
        <dbReference type="Google" id="ProtNLM"/>
    </source>
</evidence>